<proteinExistence type="predicted"/>
<dbReference type="AlphaFoldDB" id="A0A0C3Q155"/>
<evidence type="ECO:0000313" key="3">
    <source>
        <dbReference type="Proteomes" id="UP000054248"/>
    </source>
</evidence>
<reference evidence="2 3" key="1">
    <citation type="submission" date="2014-04" db="EMBL/GenBank/DDBJ databases">
        <authorList>
            <consortium name="DOE Joint Genome Institute"/>
            <person name="Kuo A."/>
            <person name="Girlanda M."/>
            <person name="Perotto S."/>
            <person name="Kohler A."/>
            <person name="Nagy L.G."/>
            <person name="Floudas D."/>
            <person name="Copeland A."/>
            <person name="Barry K.W."/>
            <person name="Cichocki N."/>
            <person name="Veneault-Fourrey C."/>
            <person name="LaButti K."/>
            <person name="Lindquist E.A."/>
            <person name="Lipzen A."/>
            <person name="Lundell T."/>
            <person name="Morin E."/>
            <person name="Murat C."/>
            <person name="Sun H."/>
            <person name="Tunlid A."/>
            <person name="Henrissat B."/>
            <person name="Grigoriev I.V."/>
            <person name="Hibbett D.S."/>
            <person name="Martin F."/>
            <person name="Nordberg H.P."/>
            <person name="Cantor M.N."/>
            <person name="Hua S.X."/>
        </authorList>
    </citation>
    <scope>NUCLEOTIDE SEQUENCE [LARGE SCALE GENOMIC DNA]</scope>
    <source>
        <strain evidence="2 3">MUT 4182</strain>
    </source>
</reference>
<organism evidence="2 3">
    <name type="scientific">Tulasnella calospora MUT 4182</name>
    <dbReference type="NCBI Taxonomy" id="1051891"/>
    <lineage>
        <taxon>Eukaryota</taxon>
        <taxon>Fungi</taxon>
        <taxon>Dikarya</taxon>
        <taxon>Basidiomycota</taxon>
        <taxon>Agaricomycotina</taxon>
        <taxon>Agaricomycetes</taxon>
        <taxon>Cantharellales</taxon>
        <taxon>Tulasnellaceae</taxon>
        <taxon>Tulasnella</taxon>
    </lineage>
</organism>
<dbReference type="EMBL" id="KN823126">
    <property type="protein sequence ID" value="KIO21830.1"/>
    <property type="molecule type" value="Genomic_DNA"/>
</dbReference>
<keyword evidence="1" id="KW-0472">Membrane</keyword>
<sequence>SAPTDAQITTLKFYPGFSAYNDELYEQYLDHTVLSGLSKTGGLYTVFDVMFVFLFGRSLLAAMRGSKHITPFGAMASIIYKDKFRKGLQEGYPGIDGKDPSQRAEATCSFVHDFILNIKP</sequence>
<keyword evidence="1" id="KW-1133">Transmembrane helix</keyword>
<dbReference type="HOGENOM" id="CLU_140115_0_0_1"/>
<keyword evidence="3" id="KW-1185">Reference proteome</keyword>
<keyword evidence="1" id="KW-0812">Transmembrane</keyword>
<protein>
    <submittedName>
        <fullName evidence="2">Uncharacterized protein</fullName>
    </submittedName>
</protein>
<name>A0A0C3Q155_9AGAM</name>
<evidence type="ECO:0000256" key="1">
    <source>
        <dbReference type="SAM" id="Phobius"/>
    </source>
</evidence>
<accession>A0A0C3Q155</accession>
<feature type="transmembrane region" description="Helical" evidence="1">
    <location>
        <begin position="41"/>
        <end position="60"/>
    </location>
</feature>
<dbReference type="OrthoDB" id="3227921at2759"/>
<feature type="non-terminal residue" evidence="2">
    <location>
        <position position="1"/>
    </location>
</feature>
<dbReference type="Proteomes" id="UP000054248">
    <property type="component" value="Unassembled WGS sequence"/>
</dbReference>
<evidence type="ECO:0000313" key="2">
    <source>
        <dbReference type="EMBL" id="KIO21830.1"/>
    </source>
</evidence>
<gene>
    <name evidence="2" type="ORF">M407DRAFT_51324</name>
</gene>
<reference evidence="3" key="2">
    <citation type="submission" date="2015-01" db="EMBL/GenBank/DDBJ databases">
        <title>Evolutionary Origins and Diversification of the Mycorrhizal Mutualists.</title>
        <authorList>
            <consortium name="DOE Joint Genome Institute"/>
            <consortium name="Mycorrhizal Genomics Consortium"/>
            <person name="Kohler A."/>
            <person name="Kuo A."/>
            <person name="Nagy L.G."/>
            <person name="Floudas D."/>
            <person name="Copeland A."/>
            <person name="Barry K.W."/>
            <person name="Cichocki N."/>
            <person name="Veneault-Fourrey C."/>
            <person name="LaButti K."/>
            <person name="Lindquist E.A."/>
            <person name="Lipzen A."/>
            <person name="Lundell T."/>
            <person name="Morin E."/>
            <person name="Murat C."/>
            <person name="Riley R."/>
            <person name="Ohm R."/>
            <person name="Sun H."/>
            <person name="Tunlid A."/>
            <person name="Henrissat B."/>
            <person name="Grigoriev I.V."/>
            <person name="Hibbett D.S."/>
            <person name="Martin F."/>
        </authorList>
    </citation>
    <scope>NUCLEOTIDE SEQUENCE [LARGE SCALE GENOMIC DNA]</scope>
    <source>
        <strain evidence="3">MUT 4182</strain>
    </source>
</reference>
<feature type="non-terminal residue" evidence="2">
    <location>
        <position position="120"/>
    </location>
</feature>